<evidence type="ECO:0000313" key="3">
    <source>
        <dbReference type="Proteomes" id="UP000789572"/>
    </source>
</evidence>
<comment type="caution">
    <text evidence="2">The sequence shown here is derived from an EMBL/GenBank/DDBJ whole genome shotgun (WGS) entry which is preliminary data.</text>
</comment>
<accession>A0A9N9ECH9</accession>
<keyword evidence="3" id="KW-1185">Reference proteome</keyword>
<organism evidence="2 3">
    <name type="scientific">Paraglomus occultum</name>
    <dbReference type="NCBI Taxonomy" id="144539"/>
    <lineage>
        <taxon>Eukaryota</taxon>
        <taxon>Fungi</taxon>
        <taxon>Fungi incertae sedis</taxon>
        <taxon>Mucoromycota</taxon>
        <taxon>Glomeromycotina</taxon>
        <taxon>Glomeromycetes</taxon>
        <taxon>Paraglomerales</taxon>
        <taxon>Paraglomeraceae</taxon>
        <taxon>Paraglomus</taxon>
    </lineage>
</organism>
<dbReference type="Proteomes" id="UP000789572">
    <property type="component" value="Unassembled WGS sequence"/>
</dbReference>
<dbReference type="EMBL" id="CAJVPJ010006395">
    <property type="protein sequence ID" value="CAG8668502.1"/>
    <property type="molecule type" value="Genomic_DNA"/>
</dbReference>
<reference evidence="2" key="1">
    <citation type="submission" date="2021-06" db="EMBL/GenBank/DDBJ databases">
        <authorList>
            <person name="Kallberg Y."/>
            <person name="Tangrot J."/>
            <person name="Rosling A."/>
        </authorList>
    </citation>
    <scope>NUCLEOTIDE SEQUENCE</scope>
    <source>
        <strain evidence="2">IA702</strain>
    </source>
</reference>
<feature type="coiled-coil region" evidence="1">
    <location>
        <begin position="43"/>
        <end position="81"/>
    </location>
</feature>
<name>A0A9N9ECH9_9GLOM</name>
<proteinExistence type="predicted"/>
<sequence>WKEKGKIQEIPAKIGDYEYLQAGFDNITLEEMLKDVFLINQTNELLIKKEKEAKSDLEKKKKELEEKTTLLEKKVIELEQTNQ</sequence>
<protein>
    <submittedName>
        <fullName evidence="2">7085_t:CDS:1</fullName>
    </submittedName>
</protein>
<evidence type="ECO:0000313" key="2">
    <source>
        <dbReference type="EMBL" id="CAG8668502.1"/>
    </source>
</evidence>
<dbReference type="AlphaFoldDB" id="A0A9N9ECH9"/>
<feature type="non-terminal residue" evidence="2">
    <location>
        <position position="1"/>
    </location>
</feature>
<evidence type="ECO:0000256" key="1">
    <source>
        <dbReference type="SAM" id="Coils"/>
    </source>
</evidence>
<keyword evidence="1" id="KW-0175">Coiled coil</keyword>
<gene>
    <name evidence="2" type="ORF">POCULU_LOCUS10833</name>
</gene>
<feature type="non-terminal residue" evidence="2">
    <location>
        <position position="83"/>
    </location>
</feature>